<feature type="coiled-coil region" evidence="1">
    <location>
        <begin position="58"/>
        <end position="102"/>
    </location>
</feature>
<gene>
    <name evidence="3" type="ORF">HXW94_10880</name>
</gene>
<dbReference type="Gene3D" id="3.30.70.60">
    <property type="match status" value="1"/>
</dbReference>
<dbReference type="GO" id="GO:0043107">
    <property type="term" value="P:type IV pilus-dependent motility"/>
    <property type="evidence" value="ECO:0007669"/>
    <property type="project" value="InterPro"/>
</dbReference>
<keyword evidence="2" id="KW-1133">Transmembrane helix</keyword>
<keyword evidence="4" id="KW-1185">Reference proteome</keyword>
<keyword evidence="1" id="KW-0175">Coiled coil</keyword>
<evidence type="ECO:0000313" key="3">
    <source>
        <dbReference type="EMBL" id="NWH05486.1"/>
    </source>
</evidence>
<keyword evidence="2" id="KW-0812">Transmembrane</keyword>
<comment type="caution">
    <text evidence="3">The sequence shown here is derived from an EMBL/GenBank/DDBJ whole genome shotgun (WGS) entry which is preliminary data.</text>
</comment>
<organism evidence="3 4">
    <name type="scientific">Desulfobacter latus</name>
    <dbReference type="NCBI Taxonomy" id="2292"/>
    <lineage>
        <taxon>Bacteria</taxon>
        <taxon>Pseudomonadati</taxon>
        <taxon>Thermodesulfobacteriota</taxon>
        <taxon>Desulfobacteria</taxon>
        <taxon>Desulfobacterales</taxon>
        <taxon>Desulfobacteraceae</taxon>
        <taxon>Desulfobacter</taxon>
    </lineage>
</organism>
<feature type="transmembrane region" description="Helical" evidence="2">
    <location>
        <begin position="32"/>
        <end position="50"/>
    </location>
</feature>
<evidence type="ECO:0000256" key="1">
    <source>
        <dbReference type="SAM" id="Coils"/>
    </source>
</evidence>
<dbReference type="RefSeq" id="WP_178366941.1">
    <property type="nucleotide sequence ID" value="NZ_JACADJ010000036.1"/>
</dbReference>
<dbReference type="InterPro" id="IPR007445">
    <property type="entry name" value="PilO"/>
</dbReference>
<accession>A0A850TDH4</accession>
<evidence type="ECO:0000313" key="4">
    <source>
        <dbReference type="Proteomes" id="UP000553343"/>
    </source>
</evidence>
<name>A0A850TDH4_9BACT</name>
<evidence type="ECO:0000256" key="2">
    <source>
        <dbReference type="SAM" id="Phobius"/>
    </source>
</evidence>
<dbReference type="EMBL" id="JACADJ010000036">
    <property type="protein sequence ID" value="NWH05486.1"/>
    <property type="molecule type" value="Genomic_DNA"/>
</dbReference>
<dbReference type="PANTHER" id="PTHR39555">
    <property type="entry name" value="FIMBRIAL ASSEMBLY PROTEIN PILO-LIKE PROTEIN-RELATED"/>
    <property type="match status" value="1"/>
</dbReference>
<dbReference type="Proteomes" id="UP000553343">
    <property type="component" value="Unassembled WGS sequence"/>
</dbReference>
<sequence>MAGKKKESITKIREKVDPVFEKIGELTKIQRLLICLGTLAVIGAGFYFFLLGPKLDTLTAAREDLERQKNLLSTYKIKAAALEKMEARMAQAREQFNIAMTALPDKRELPSLLDEISKAGSDAGLEVQLFAPKSMVKKNFYTEIPFSMTVAGRYHQVAEFFYRVAGLNRVVNISAININRVSGKESADRNKIQMKCTAVTYMFVEPKEDGGTGNKHKKRRKKR</sequence>
<dbReference type="AlphaFoldDB" id="A0A850TDH4"/>
<dbReference type="Pfam" id="PF04350">
    <property type="entry name" value="PilO"/>
    <property type="match status" value="1"/>
</dbReference>
<dbReference type="PANTHER" id="PTHR39555:SF1">
    <property type="entry name" value="TYPE IV PILUS INNER MEMBRANE COMPONENT PILO"/>
    <property type="match status" value="1"/>
</dbReference>
<reference evidence="3 4" key="1">
    <citation type="submission" date="2020-06" db="EMBL/GenBank/DDBJ databases">
        <title>High-quality draft genome of sulfate reducer Desulfobacter latus type strain AcrS2 isolated from marine sediment.</title>
        <authorList>
            <person name="Hoppe M."/>
            <person name="Larsen C.K."/>
            <person name="Marshall I.P.G."/>
            <person name="Schramm A."/>
            <person name="Marietou A.G."/>
        </authorList>
    </citation>
    <scope>NUCLEOTIDE SEQUENCE [LARGE SCALE GENOMIC DNA]</scope>
    <source>
        <strain evidence="3 4">AcRS2</strain>
    </source>
</reference>
<keyword evidence="2" id="KW-0472">Membrane</keyword>
<dbReference type="InterPro" id="IPR014717">
    <property type="entry name" value="Transl_elong_EF1B/ribsomal_bS6"/>
</dbReference>
<dbReference type="GO" id="GO:0043683">
    <property type="term" value="P:type IV pilus assembly"/>
    <property type="evidence" value="ECO:0007669"/>
    <property type="project" value="InterPro"/>
</dbReference>
<proteinExistence type="predicted"/>
<protein>
    <submittedName>
        <fullName evidence="3">Type 4a pilus biogenesis protein PilO</fullName>
    </submittedName>
</protein>